<feature type="non-terminal residue" evidence="1">
    <location>
        <position position="62"/>
    </location>
</feature>
<dbReference type="Proteomes" id="UP000789375">
    <property type="component" value="Unassembled WGS sequence"/>
</dbReference>
<organism evidence="1 2">
    <name type="scientific">Funneliformis mosseae</name>
    <name type="common">Endomycorrhizal fungus</name>
    <name type="synonym">Glomus mosseae</name>
    <dbReference type="NCBI Taxonomy" id="27381"/>
    <lineage>
        <taxon>Eukaryota</taxon>
        <taxon>Fungi</taxon>
        <taxon>Fungi incertae sedis</taxon>
        <taxon>Mucoromycota</taxon>
        <taxon>Glomeromycotina</taxon>
        <taxon>Glomeromycetes</taxon>
        <taxon>Glomerales</taxon>
        <taxon>Glomeraceae</taxon>
        <taxon>Funneliformis</taxon>
    </lineage>
</organism>
<name>A0A9N9HPW5_FUNMO</name>
<dbReference type="EMBL" id="CAJVPP010008751">
    <property type="protein sequence ID" value="CAG8699478.1"/>
    <property type="molecule type" value="Genomic_DNA"/>
</dbReference>
<accession>A0A9N9HPW5</accession>
<dbReference type="AlphaFoldDB" id="A0A9N9HPW5"/>
<gene>
    <name evidence="1" type="ORF">FMOSSE_LOCUS13752</name>
</gene>
<reference evidence="1" key="1">
    <citation type="submission" date="2021-06" db="EMBL/GenBank/DDBJ databases">
        <authorList>
            <person name="Kallberg Y."/>
            <person name="Tangrot J."/>
            <person name="Rosling A."/>
        </authorList>
    </citation>
    <scope>NUCLEOTIDE SEQUENCE</scope>
    <source>
        <strain evidence="1">87-6 pot B 2015</strain>
    </source>
</reference>
<keyword evidence="2" id="KW-1185">Reference proteome</keyword>
<evidence type="ECO:0000313" key="2">
    <source>
        <dbReference type="Proteomes" id="UP000789375"/>
    </source>
</evidence>
<sequence length="62" mass="7365">DSTYQKIFILLDLDFQGYYYHIVRKLSLRKSITVSSSEIDLSFKESLCKNLNRKLQENVFDT</sequence>
<protein>
    <submittedName>
        <fullName evidence="1">2924_t:CDS:1</fullName>
    </submittedName>
</protein>
<evidence type="ECO:0000313" key="1">
    <source>
        <dbReference type="EMBL" id="CAG8699478.1"/>
    </source>
</evidence>
<proteinExistence type="predicted"/>
<comment type="caution">
    <text evidence="1">The sequence shown here is derived from an EMBL/GenBank/DDBJ whole genome shotgun (WGS) entry which is preliminary data.</text>
</comment>